<protein>
    <submittedName>
        <fullName evidence="1">Uncharacterized protein</fullName>
    </submittedName>
</protein>
<dbReference type="EMBL" id="JAIFRP010000002">
    <property type="protein sequence ID" value="KAK2589146.1"/>
    <property type="molecule type" value="Genomic_DNA"/>
</dbReference>
<name>A0AAD9S2E6_9HYME</name>
<gene>
    <name evidence="1" type="ORF">KPH14_001966</name>
</gene>
<evidence type="ECO:0000313" key="1">
    <source>
        <dbReference type="EMBL" id="KAK2589146.1"/>
    </source>
</evidence>
<keyword evidence="2" id="KW-1185">Reference proteome</keyword>
<dbReference type="Proteomes" id="UP001258017">
    <property type="component" value="Unassembled WGS sequence"/>
</dbReference>
<evidence type="ECO:0000313" key="2">
    <source>
        <dbReference type="Proteomes" id="UP001258017"/>
    </source>
</evidence>
<reference evidence="1" key="2">
    <citation type="journal article" date="2023" name="Commun. Biol.">
        <title>Intrasexual cuticular hydrocarbon dimorphism in a wasp sheds light on hydrocarbon biosynthesis genes in Hymenoptera.</title>
        <authorList>
            <person name="Moris V.C."/>
            <person name="Podsiadlowski L."/>
            <person name="Martin S."/>
            <person name="Oeyen J.P."/>
            <person name="Donath A."/>
            <person name="Petersen M."/>
            <person name="Wilbrandt J."/>
            <person name="Misof B."/>
            <person name="Liedtke D."/>
            <person name="Thamm M."/>
            <person name="Scheiner R."/>
            <person name="Schmitt T."/>
            <person name="Niehuis O."/>
        </authorList>
    </citation>
    <scope>NUCLEOTIDE SEQUENCE</scope>
    <source>
        <strain evidence="1">GBR_01_08_01A</strain>
    </source>
</reference>
<sequence>MLLQSIGDSQHNVLRPLTSRRTYLVYVHRYNLIHMGECNGVAYTSHVACTLAALFSHASILETKSTKMNSDEAPPPGLLFVNG</sequence>
<proteinExistence type="predicted"/>
<reference evidence="1" key="1">
    <citation type="submission" date="2021-08" db="EMBL/GenBank/DDBJ databases">
        <authorList>
            <person name="Misof B."/>
            <person name="Oliver O."/>
            <person name="Podsiadlowski L."/>
            <person name="Donath A."/>
            <person name="Peters R."/>
            <person name="Mayer C."/>
            <person name="Rust J."/>
            <person name="Gunkel S."/>
            <person name="Lesny P."/>
            <person name="Martin S."/>
            <person name="Oeyen J.P."/>
            <person name="Petersen M."/>
            <person name="Panagiotis P."/>
            <person name="Wilbrandt J."/>
            <person name="Tanja T."/>
        </authorList>
    </citation>
    <scope>NUCLEOTIDE SEQUENCE</scope>
    <source>
        <strain evidence="1">GBR_01_08_01A</strain>
        <tissue evidence="1">Thorax + abdomen</tissue>
    </source>
</reference>
<comment type="caution">
    <text evidence="1">The sequence shown here is derived from an EMBL/GenBank/DDBJ whole genome shotgun (WGS) entry which is preliminary data.</text>
</comment>
<accession>A0AAD9S2E6</accession>
<dbReference type="AlphaFoldDB" id="A0AAD9S2E6"/>
<organism evidence="1 2">
    <name type="scientific">Odynerus spinipes</name>
    <dbReference type="NCBI Taxonomy" id="1348599"/>
    <lineage>
        <taxon>Eukaryota</taxon>
        <taxon>Metazoa</taxon>
        <taxon>Ecdysozoa</taxon>
        <taxon>Arthropoda</taxon>
        <taxon>Hexapoda</taxon>
        <taxon>Insecta</taxon>
        <taxon>Pterygota</taxon>
        <taxon>Neoptera</taxon>
        <taxon>Endopterygota</taxon>
        <taxon>Hymenoptera</taxon>
        <taxon>Apocrita</taxon>
        <taxon>Aculeata</taxon>
        <taxon>Vespoidea</taxon>
        <taxon>Vespidae</taxon>
        <taxon>Eumeninae</taxon>
        <taxon>Odynerus</taxon>
    </lineage>
</organism>